<dbReference type="RefSeq" id="WP_183993215.1">
    <property type="nucleotide sequence ID" value="NZ_BMHW01000006.1"/>
</dbReference>
<name>A0A7X0D0V5_9HYPH</name>
<dbReference type="Proteomes" id="UP000547879">
    <property type="component" value="Unassembled WGS sequence"/>
</dbReference>
<sequence>MAEFPTKAKVVIIRLIAPPEETYGLSMRPAGIVKDLDIHADRVAKVVGGSD</sequence>
<reference evidence="1 2" key="1">
    <citation type="submission" date="2020-08" db="EMBL/GenBank/DDBJ databases">
        <title>Genomic Encyclopedia of Type Strains, Phase IV (KMG-IV): sequencing the most valuable type-strain genomes for metagenomic binning, comparative biology and taxonomic classification.</title>
        <authorList>
            <person name="Goeker M."/>
        </authorList>
    </citation>
    <scope>NUCLEOTIDE SEQUENCE [LARGE SCALE GENOMIC DNA]</scope>
    <source>
        <strain evidence="1 2">DSM 100734</strain>
    </source>
</reference>
<dbReference type="AlphaFoldDB" id="A0A7X0D0V5"/>
<keyword evidence="2" id="KW-1185">Reference proteome</keyword>
<proteinExistence type="predicted"/>
<protein>
    <submittedName>
        <fullName evidence="1">Uncharacterized protein</fullName>
    </submittedName>
</protein>
<organism evidence="1 2">
    <name type="scientific">Rhizobium wenxiniae</name>
    <dbReference type="NCBI Taxonomy" id="1737357"/>
    <lineage>
        <taxon>Bacteria</taxon>
        <taxon>Pseudomonadati</taxon>
        <taxon>Pseudomonadota</taxon>
        <taxon>Alphaproteobacteria</taxon>
        <taxon>Hyphomicrobiales</taxon>
        <taxon>Rhizobiaceae</taxon>
        <taxon>Rhizobium/Agrobacterium group</taxon>
        <taxon>Rhizobium</taxon>
    </lineage>
</organism>
<gene>
    <name evidence="1" type="ORF">HNQ72_003218</name>
</gene>
<comment type="caution">
    <text evidence="1">The sequence shown here is derived from an EMBL/GenBank/DDBJ whole genome shotgun (WGS) entry which is preliminary data.</text>
</comment>
<accession>A0A7X0D0V5</accession>
<evidence type="ECO:0000313" key="2">
    <source>
        <dbReference type="Proteomes" id="UP000547879"/>
    </source>
</evidence>
<dbReference type="EMBL" id="JACHEG010000003">
    <property type="protein sequence ID" value="MBB6163378.1"/>
    <property type="molecule type" value="Genomic_DNA"/>
</dbReference>
<evidence type="ECO:0000313" key="1">
    <source>
        <dbReference type="EMBL" id="MBB6163378.1"/>
    </source>
</evidence>